<dbReference type="OrthoDB" id="1380816at2"/>
<dbReference type="InterPro" id="IPR024311">
    <property type="entry name" value="Lipocalin-like"/>
</dbReference>
<accession>A0A1G5EEK1</accession>
<feature type="signal peptide" evidence="1">
    <location>
        <begin position="1"/>
        <end position="20"/>
    </location>
</feature>
<dbReference type="EMBL" id="FMVF01000004">
    <property type="protein sequence ID" value="SCY25414.1"/>
    <property type="molecule type" value="Genomic_DNA"/>
</dbReference>
<feature type="domain" description="Lipocalin-like" evidence="2">
    <location>
        <begin position="37"/>
        <end position="128"/>
    </location>
</feature>
<organism evidence="3 4">
    <name type="scientific">Flavobacterium caeni</name>
    <dbReference type="NCBI Taxonomy" id="490189"/>
    <lineage>
        <taxon>Bacteria</taxon>
        <taxon>Pseudomonadati</taxon>
        <taxon>Bacteroidota</taxon>
        <taxon>Flavobacteriia</taxon>
        <taxon>Flavobacteriales</taxon>
        <taxon>Flavobacteriaceae</taxon>
        <taxon>Flavobacterium</taxon>
    </lineage>
</organism>
<protein>
    <submittedName>
        <fullName evidence="3">Lipocalin-like domain-containing protein</fullName>
    </submittedName>
</protein>
<evidence type="ECO:0000313" key="3">
    <source>
        <dbReference type="EMBL" id="SCY25414.1"/>
    </source>
</evidence>
<dbReference type="STRING" id="490189.SAMN02927903_01034"/>
<gene>
    <name evidence="3" type="ORF">SAMN02927903_01034</name>
</gene>
<evidence type="ECO:0000313" key="4">
    <source>
        <dbReference type="Proteomes" id="UP000199354"/>
    </source>
</evidence>
<proteinExistence type="predicted"/>
<dbReference type="Proteomes" id="UP000199354">
    <property type="component" value="Unassembled WGS sequence"/>
</dbReference>
<reference evidence="3 4" key="1">
    <citation type="submission" date="2016-10" db="EMBL/GenBank/DDBJ databases">
        <authorList>
            <person name="de Groot N.N."/>
        </authorList>
    </citation>
    <scope>NUCLEOTIDE SEQUENCE [LARGE SCALE GENOMIC DNA]</scope>
    <source>
        <strain evidence="3 4">CGMCC 1.7031</strain>
    </source>
</reference>
<sequence length="157" mass="17647">MKKILLIALCALTFACSSSDDNSQPTTPNIPPETQHLSGRWNLSHKSVNGQIQAISDCEDQYNYYQFSTDGGAIVGKFRMYQIGMTNYCEQSTTEGDYVIENGVMTYTKSSGYVSKYNVISTNDLTIKLEMFYYTTNLGEVNVPQNERVIEICNKAE</sequence>
<name>A0A1G5EEK1_9FLAO</name>
<dbReference type="AlphaFoldDB" id="A0A1G5EEK1"/>
<dbReference type="Pfam" id="PF13648">
    <property type="entry name" value="Lipocalin_4"/>
    <property type="match status" value="1"/>
</dbReference>
<evidence type="ECO:0000256" key="1">
    <source>
        <dbReference type="SAM" id="SignalP"/>
    </source>
</evidence>
<dbReference type="RefSeq" id="WP_091141226.1">
    <property type="nucleotide sequence ID" value="NZ_FMVF01000004.1"/>
</dbReference>
<evidence type="ECO:0000259" key="2">
    <source>
        <dbReference type="Pfam" id="PF13648"/>
    </source>
</evidence>
<keyword evidence="1" id="KW-0732">Signal</keyword>
<feature type="chain" id="PRO_5011792086" evidence="1">
    <location>
        <begin position="21"/>
        <end position="157"/>
    </location>
</feature>
<keyword evidence="4" id="KW-1185">Reference proteome</keyword>
<dbReference type="PROSITE" id="PS51257">
    <property type="entry name" value="PROKAR_LIPOPROTEIN"/>
    <property type="match status" value="1"/>
</dbReference>